<dbReference type="OrthoDB" id="10266042at2759"/>
<dbReference type="SUPFAM" id="SSF64356">
    <property type="entry name" value="SNARE-like"/>
    <property type="match status" value="1"/>
</dbReference>
<keyword evidence="6" id="KW-0472">Membrane</keyword>
<evidence type="ECO:0000256" key="6">
    <source>
        <dbReference type="RuleBase" id="RU364018"/>
    </source>
</evidence>
<protein>
    <recommendedName>
        <fullName evidence="6">Coatomer subunit delta</fullName>
    </recommendedName>
</protein>
<comment type="similarity">
    <text evidence="1 6">Belongs to the adaptor complexes medium subunit family. Delta-COP subfamily.</text>
</comment>
<dbReference type="GO" id="GO:0006888">
    <property type="term" value="P:endoplasmic reticulum to Golgi vesicle-mediated transport"/>
    <property type="evidence" value="ECO:0007669"/>
    <property type="project" value="TreeGrafter"/>
</dbReference>
<comment type="function">
    <text evidence="6">The coatomer is a cytosolic protein complex that binds to dilysine motifs and reversibly associates with Golgi non-clathrin-coated vesicles, which further mediate biosynthetic protein transport from the ER, via the Golgi up to the trans Golgi network. Coatomer complex is required for budding from Golgi membranes, and is essential for the retrograde Golgi-to-ER transport of dilysine-tagged proteins.</text>
</comment>
<dbReference type="InterPro" id="IPR011012">
    <property type="entry name" value="Longin-like_dom_sf"/>
</dbReference>
<dbReference type="CDD" id="cd14830">
    <property type="entry name" value="Delta_COP_N"/>
    <property type="match status" value="1"/>
</dbReference>
<feature type="region of interest" description="Disordered" evidence="8">
    <location>
        <begin position="254"/>
        <end position="326"/>
    </location>
</feature>
<evidence type="ECO:0000256" key="8">
    <source>
        <dbReference type="SAM" id="MobiDB-lite"/>
    </source>
</evidence>
<dbReference type="GO" id="GO:0030126">
    <property type="term" value="C:COPI vesicle coat"/>
    <property type="evidence" value="ECO:0007669"/>
    <property type="project" value="UniProtKB-UniRule"/>
</dbReference>
<evidence type="ECO:0000313" key="10">
    <source>
        <dbReference type="Proteomes" id="UP000023152"/>
    </source>
</evidence>
<sequence length="397" mass="44988">MVVLSVAILNKKGKGMAIFGMKRCWNEQNVTQLKKQSIKKHTHTHTKSNEASEDTAMGKQHTFIETDEVRYIYQPMDTLYLLLITNMQSNIIEDLNTLRVIAKLVPEYCHGHDDEAVTKHAFDLVFATDEVITPMGYREQVTFKQIQSFMEMDSAEEKLTQIIEDVRFFLLPNFFSPCLYMSLSPHTHIFFHFSNNKQYCFMHTAQSKIHNQQEYMKKRAQEFDKARMKERGNSQKNFPGADYLSTLGGTFGIGNRSGKSGGDPPGTITTHGFGSDSMNSNAMNDRQGEKENESEEDHGVDKGKKGSSSSSSKKSQQRTKGLALTSKSKKSDALFTEAMKADEQTVSADMLEIVDRTRAAVDQSEDSRALAPFSFFSLLFLYKKKKACKKKQTLNCF</sequence>
<comment type="subcellular location">
    <subcellularLocation>
        <location evidence="6 7">Cytoplasm</location>
    </subcellularLocation>
    <subcellularLocation>
        <location evidence="6 7">Cytoplasmic vesicle</location>
        <location evidence="6 7">COPI-coated vesicle membrane</location>
        <topology evidence="6 7">Peripheral membrane protein</topology>
        <orientation evidence="6 7">Cytoplasmic side</orientation>
    </subcellularLocation>
    <subcellularLocation>
        <location evidence="6 7">Golgi apparatus membrane</location>
        <topology evidence="6 7">Peripheral membrane protein</topology>
        <orientation evidence="6 7">Cytoplasmic side</orientation>
    </subcellularLocation>
</comment>
<dbReference type="FunFam" id="3.30.450.60:FF:000003">
    <property type="entry name" value="Coatomer subunit delta"/>
    <property type="match status" value="1"/>
</dbReference>
<evidence type="ECO:0000256" key="7">
    <source>
        <dbReference type="RuleBase" id="RU366052"/>
    </source>
</evidence>
<feature type="compositionally biased region" description="Basic and acidic residues" evidence="8">
    <location>
        <begin position="286"/>
        <end position="304"/>
    </location>
</feature>
<keyword evidence="4 6" id="KW-0963">Cytoplasm</keyword>
<dbReference type="Gene3D" id="3.30.450.60">
    <property type="match status" value="1"/>
</dbReference>
<dbReference type="InterPro" id="IPR027059">
    <property type="entry name" value="Coatomer_dsu"/>
</dbReference>
<dbReference type="GO" id="GO:0051645">
    <property type="term" value="P:Golgi localization"/>
    <property type="evidence" value="ECO:0007669"/>
    <property type="project" value="TreeGrafter"/>
</dbReference>
<evidence type="ECO:0000256" key="3">
    <source>
        <dbReference type="ARBA" id="ARBA00022448"/>
    </source>
</evidence>
<evidence type="ECO:0000256" key="4">
    <source>
        <dbReference type="ARBA" id="ARBA00022490"/>
    </source>
</evidence>
<dbReference type="GO" id="GO:0000139">
    <property type="term" value="C:Golgi membrane"/>
    <property type="evidence" value="ECO:0007669"/>
    <property type="project" value="UniProtKB-SubCell"/>
</dbReference>
<keyword evidence="10" id="KW-1185">Reference proteome</keyword>
<keyword evidence="6" id="KW-0333">Golgi apparatus</keyword>
<dbReference type="Proteomes" id="UP000023152">
    <property type="component" value="Unassembled WGS sequence"/>
</dbReference>
<comment type="caution">
    <text evidence="9">The sequence shown here is derived from an EMBL/GenBank/DDBJ whole genome shotgun (WGS) entry which is preliminary data.</text>
</comment>
<evidence type="ECO:0000256" key="1">
    <source>
        <dbReference type="ARBA" id="ARBA00010516"/>
    </source>
</evidence>
<keyword evidence="3 6" id="KW-0813">Transport</keyword>
<keyword evidence="6" id="KW-0931">ER-Golgi transport</keyword>
<keyword evidence="6" id="KW-0968">Cytoplasmic vesicle</keyword>
<feature type="compositionally biased region" description="Basic residues" evidence="8">
    <location>
        <begin position="37"/>
        <end position="46"/>
    </location>
</feature>
<dbReference type="PANTHER" id="PTHR10121">
    <property type="entry name" value="COATOMER SUBUNIT DELTA"/>
    <property type="match status" value="1"/>
</dbReference>
<comment type="subunit">
    <text evidence="2 6">Oligomeric complex that consists of at least the alpha, beta, beta', gamma, delta, epsilon and zeta subunits.</text>
</comment>
<evidence type="ECO:0000256" key="5">
    <source>
        <dbReference type="ARBA" id="ARBA00022927"/>
    </source>
</evidence>
<gene>
    <name evidence="9" type="ORF">RFI_01442</name>
</gene>
<keyword evidence="5 6" id="KW-0653">Protein transport</keyword>
<dbReference type="GO" id="GO:0006890">
    <property type="term" value="P:retrograde vesicle-mediated transport, Golgi to endoplasmic reticulum"/>
    <property type="evidence" value="ECO:0007669"/>
    <property type="project" value="UniProtKB-UniRule"/>
</dbReference>
<feature type="region of interest" description="Disordered" evidence="8">
    <location>
        <begin position="37"/>
        <end position="57"/>
    </location>
</feature>
<evidence type="ECO:0000313" key="9">
    <source>
        <dbReference type="EMBL" id="ETO35623.1"/>
    </source>
</evidence>
<dbReference type="PANTHER" id="PTHR10121:SF0">
    <property type="entry name" value="COATOMER SUBUNIT DELTA"/>
    <property type="match status" value="1"/>
</dbReference>
<name>X6PBX9_RETFI</name>
<proteinExistence type="inferred from homology"/>
<evidence type="ECO:0000256" key="2">
    <source>
        <dbReference type="ARBA" id="ARBA00011775"/>
    </source>
</evidence>
<dbReference type="AlphaFoldDB" id="X6PBX9"/>
<accession>X6PBX9</accession>
<feature type="compositionally biased region" description="Polar residues" evidence="8">
    <location>
        <begin position="267"/>
        <end position="284"/>
    </location>
</feature>
<reference evidence="9 10" key="1">
    <citation type="journal article" date="2013" name="Curr. Biol.">
        <title>The Genome of the Foraminiferan Reticulomyxa filosa.</title>
        <authorList>
            <person name="Glockner G."/>
            <person name="Hulsmann N."/>
            <person name="Schleicher M."/>
            <person name="Noegel A.A."/>
            <person name="Eichinger L."/>
            <person name="Gallinger C."/>
            <person name="Pawlowski J."/>
            <person name="Sierra R."/>
            <person name="Euteneuer U."/>
            <person name="Pillet L."/>
            <person name="Moustafa A."/>
            <person name="Platzer M."/>
            <person name="Groth M."/>
            <person name="Szafranski K."/>
            <person name="Schliwa M."/>
        </authorList>
    </citation>
    <scope>NUCLEOTIDE SEQUENCE [LARGE SCALE GENOMIC DNA]</scope>
</reference>
<dbReference type="GO" id="GO:0015031">
    <property type="term" value="P:protein transport"/>
    <property type="evidence" value="ECO:0007669"/>
    <property type="project" value="UniProtKB-KW"/>
</dbReference>
<organism evidence="9 10">
    <name type="scientific">Reticulomyxa filosa</name>
    <dbReference type="NCBI Taxonomy" id="46433"/>
    <lineage>
        <taxon>Eukaryota</taxon>
        <taxon>Sar</taxon>
        <taxon>Rhizaria</taxon>
        <taxon>Retaria</taxon>
        <taxon>Foraminifera</taxon>
        <taxon>Monothalamids</taxon>
        <taxon>Reticulomyxidae</taxon>
        <taxon>Reticulomyxa</taxon>
    </lineage>
</organism>
<dbReference type="EMBL" id="ASPP01001466">
    <property type="protein sequence ID" value="ETO35623.1"/>
    <property type="molecule type" value="Genomic_DNA"/>
</dbReference>